<comment type="catalytic activity">
    <reaction evidence="4 5">
        <text>L-glutaminyl-[peptide chain release factor] + S-adenosyl-L-methionine = N(5)-methyl-L-glutaminyl-[peptide chain release factor] + S-adenosyl-L-homocysteine + H(+)</text>
        <dbReference type="Rhea" id="RHEA:42896"/>
        <dbReference type="Rhea" id="RHEA-COMP:10271"/>
        <dbReference type="Rhea" id="RHEA-COMP:10272"/>
        <dbReference type="ChEBI" id="CHEBI:15378"/>
        <dbReference type="ChEBI" id="CHEBI:30011"/>
        <dbReference type="ChEBI" id="CHEBI:57856"/>
        <dbReference type="ChEBI" id="CHEBI:59789"/>
        <dbReference type="ChEBI" id="CHEBI:61891"/>
        <dbReference type="EC" id="2.1.1.297"/>
    </reaction>
</comment>
<evidence type="ECO:0000256" key="1">
    <source>
        <dbReference type="ARBA" id="ARBA00022603"/>
    </source>
</evidence>
<accession>A0A2P4ET32</accession>
<comment type="caution">
    <text evidence="8">The sequence shown here is derived from an EMBL/GenBank/DDBJ whole genome shotgun (WGS) entry which is preliminary data.</text>
</comment>
<dbReference type="PANTHER" id="PTHR18895:SF74">
    <property type="entry name" value="MTRF1L RELEASE FACTOR GLUTAMINE METHYLTRANSFERASE"/>
    <property type="match status" value="1"/>
</dbReference>
<organism evidence="8 9">
    <name type="scientific">Halopseudomonas oceani</name>
    <dbReference type="NCBI Taxonomy" id="1708783"/>
    <lineage>
        <taxon>Bacteria</taxon>
        <taxon>Pseudomonadati</taxon>
        <taxon>Pseudomonadota</taxon>
        <taxon>Gammaproteobacteria</taxon>
        <taxon>Pseudomonadales</taxon>
        <taxon>Pseudomonadaceae</taxon>
        <taxon>Halopseudomonas</taxon>
    </lineage>
</organism>
<dbReference type="Proteomes" id="UP000243451">
    <property type="component" value="Unassembled WGS sequence"/>
</dbReference>
<dbReference type="PROSITE" id="PS00092">
    <property type="entry name" value="N6_MTASE"/>
    <property type="match status" value="1"/>
</dbReference>
<evidence type="ECO:0000259" key="7">
    <source>
        <dbReference type="Pfam" id="PF17827"/>
    </source>
</evidence>
<feature type="binding site" evidence="5">
    <location>
        <begin position="117"/>
        <end position="121"/>
    </location>
    <ligand>
        <name>S-adenosyl-L-methionine</name>
        <dbReference type="ChEBI" id="CHEBI:59789"/>
    </ligand>
</feature>
<dbReference type="Gene3D" id="3.40.50.150">
    <property type="entry name" value="Vaccinia Virus protein VP39"/>
    <property type="match status" value="1"/>
</dbReference>
<feature type="binding site" evidence="5">
    <location>
        <position position="168"/>
    </location>
    <ligand>
        <name>S-adenosyl-L-methionine</name>
        <dbReference type="ChEBI" id="CHEBI:59789"/>
    </ligand>
</feature>
<dbReference type="NCBIfam" id="TIGR00536">
    <property type="entry name" value="hemK_fam"/>
    <property type="match status" value="1"/>
</dbReference>
<dbReference type="AlphaFoldDB" id="A0A2P4ET32"/>
<dbReference type="InterPro" id="IPR019874">
    <property type="entry name" value="RF_methyltr_PrmC"/>
</dbReference>
<dbReference type="Gene3D" id="1.10.8.10">
    <property type="entry name" value="DNA helicase RuvA subunit, C-terminal domain"/>
    <property type="match status" value="1"/>
</dbReference>
<keyword evidence="9" id="KW-1185">Reference proteome</keyword>
<feature type="domain" description="Methyltransferase small" evidence="6">
    <location>
        <begin position="112"/>
        <end position="191"/>
    </location>
</feature>
<feature type="binding site" evidence="5">
    <location>
        <position position="140"/>
    </location>
    <ligand>
        <name>S-adenosyl-L-methionine</name>
        <dbReference type="ChEBI" id="CHEBI:59789"/>
    </ligand>
</feature>
<evidence type="ECO:0000313" key="9">
    <source>
        <dbReference type="Proteomes" id="UP000243451"/>
    </source>
</evidence>
<dbReference type="EMBL" id="PPSK01000013">
    <property type="protein sequence ID" value="POB02436.1"/>
    <property type="molecule type" value="Genomic_DNA"/>
</dbReference>
<dbReference type="InterPro" id="IPR004556">
    <property type="entry name" value="HemK-like"/>
</dbReference>
<reference evidence="8 9" key="1">
    <citation type="submission" date="2018-01" db="EMBL/GenBank/DDBJ databases">
        <title>Draft genome of the type strain Pseudomonas oceani DSM 100277 isolated from the deep water in Okinawa trough, northwestern Pacific Ocean.</title>
        <authorList>
            <person name="Gomila M."/>
            <person name="Mulet M."/>
            <person name="Garcia-Valdes E."/>
            <person name="Lalucat J."/>
        </authorList>
    </citation>
    <scope>NUCLEOTIDE SEQUENCE [LARGE SCALE GENOMIC DNA]</scope>
    <source>
        <strain evidence="8 9">DSM 100277</strain>
    </source>
</reference>
<dbReference type="InterPro" id="IPR002052">
    <property type="entry name" value="DNA_methylase_N6_adenine_CS"/>
</dbReference>
<dbReference type="OrthoDB" id="9800643at2"/>
<evidence type="ECO:0000256" key="5">
    <source>
        <dbReference type="HAMAP-Rule" id="MF_02126"/>
    </source>
</evidence>
<feature type="binding site" evidence="5">
    <location>
        <position position="183"/>
    </location>
    <ligand>
        <name>S-adenosyl-L-methionine</name>
        <dbReference type="ChEBI" id="CHEBI:59789"/>
    </ligand>
</feature>
<evidence type="ECO:0000259" key="6">
    <source>
        <dbReference type="Pfam" id="PF05175"/>
    </source>
</evidence>
<name>A0A2P4ET32_9GAMM</name>
<dbReference type="PANTHER" id="PTHR18895">
    <property type="entry name" value="HEMK METHYLTRANSFERASE"/>
    <property type="match status" value="1"/>
</dbReference>
<dbReference type="Pfam" id="PF05175">
    <property type="entry name" value="MTS"/>
    <property type="match status" value="1"/>
</dbReference>
<dbReference type="InterPro" id="IPR040758">
    <property type="entry name" value="PrmC_N"/>
</dbReference>
<dbReference type="InterPro" id="IPR029063">
    <property type="entry name" value="SAM-dependent_MTases_sf"/>
</dbReference>
<evidence type="ECO:0000256" key="4">
    <source>
        <dbReference type="ARBA" id="ARBA00048391"/>
    </source>
</evidence>
<feature type="domain" description="Release factor glutamine methyltransferase N-terminal" evidence="7">
    <location>
        <begin position="10"/>
        <end position="73"/>
    </location>
</feature>
<dbReference type="GO" id="GO:0032259">
    <property type="term" value="P:methylation"/>
    <property type="evidence" value="ECO:0007669"/>
    <property type="project" value="UniProtKB-KW"/>
</dbReference>
<evidence type="ECO:0000256" key="2">
    <source>
        <dbReference type="ARBA" id="ARBA00022679"/>
    </source>
</evidence>
<proteinExistence type="inferred from homology"/>
<comment type="similarity">
    <text evidence="5">Belongs to the protein N5-glutamine methyltransferase family. PrmC subfamily.</text>
</comment>
<dbReference type="InterPro" id="IPR007848">
    <property type="entry name" value="Small_mtfrase_dom"/>
</dbReference>
<dbReference type="CDD" id="cd02440">
    <property type="entry name" value="AdoMet_MTases"/>
    <property type="match status" value="1"/>
</dbReference>
<dbReference type="GO" id="GO:0003676">
    <property type="term" value="F:nucleic acid binding"/>
    <property type="evidence" value="ECO:0007669"/>
    <property type="project" value="InterPro"/>
</dbReference>
<sequence length="277" mass="30612">MTPTLAELLASAELPDSDTARLDAELLLCHAIGKPRTYLRTWPERQPDAEQVRHFQALLSQRRSGVPVAYLLGEQGFWSLQLEVSEATLIPRPDTERLVEVALELGPAGPAEVLDLGTGTGAIALALAVERPQWQLTGVDRVTEAVALAQHNAERLQVSNVTFQRSDWFSELAAQRFNLIVSNPPYIAESDPHLQQGDVRFEPGSALVSGVDGLDDIRMLVQQAPSHLHPEGWLLFEHGWQQADAVALLLREQGFEQVQSWRDLGGQQRVTGGQWRG</sequence>
<dbReference type="GO" id="GO:0102559">
    <property type="term" value="F:peptide chain release factor N(5)-glutamine methyltransferase activity"/>
    <property type="evidence" value="ECO:0007669"/>
    <property type="project" value="UniProtKB-EC"/>
</dbReference>
<keyword evidence="3 5" id="KW-0949">S-adenosyl-L-methionine</keyword>
<dbReference type="EC" id="2.1.1.297" evidence="5"/>
<dbReference type="SUPFAM" id="SSF53335">
    <property type="entry name" value="S-adenosyl-L-methionine-dependent methyltransferases"/>
    <property type="match status" value="1"/>
</dbReference>
<dbReference type="NCBIfam" id="TIGR03534">
    <property type="entry name" value="RF_mod_PrmC"/>
    <property type="match status" value="1"/>
</dbReference>
<evidence type="ECO:0000256" key="3">
    <source>
        <dbReference type="ARBA" id="ARBA00022691"/>
    </source>
</evidence>
<keyword evidence="1 5" id="KW-0489">Methyltransferase</keyword>
<dbReference type="Pfam" id="PF17827">
    <property type="entry name" value="PrmC_N"/>
    <property type="match status" value="1"/>
</dbReference>
<keyword evidence="2 5" id="KW-0808">Transferase</keyword>
<comment type="function">
    <text evidence="5">Methylates the class 1 translation termination release factors RF1/PrfA and RF2/PrfB on the glutamine residue of the universally conserved GGQ motif.</text>
</comment>
<dbReference type="FunFam" id="3.40.50.150:FF:000053">
    <property type="entry name" value="Release factor glutamine methyltransferase"/>
    <property type="match status" value="1"/>
</dbReference>
<dbReference type="RefSeq" id="WP_104738982.1">
    <property type="nucleotide sequence ID" value="NZ_BMHR01000008.1"/>
</dbReference>
<feature type="binding site" evidence="5">
    <location>
        <begin position="183"/>
        <end position="186"/>
    </location>
    <ligand>
        <name>substrate</name>
    </ligand>
</feature>
<protein>
    <recommendedName>
        <fullName evidence="5">Release factor glutamine methyltransferase</fullName>
        <shortName evidence="5">RF MTase</shortName>
        <ecNumber evidence="5">2.1.1.297</ecNumber>
    </recommendedName>
    <alternativeName>
        <fullName evidence="5">N5-glutamine methyltransferase PrmC</fullName>
    </alternativeName>
    <alternativeName>
        <fullName evidence="5">Protein-(glutamine-N5) MTase PrmC</fullName>
    </alternativeName>
    <alternativeName>
        <fullName evidence="5">Protein-glutamine N-methyltransferase PrmC</fullName>
    </alternativeName>
</protein>
<gene>
    <name evidence="5 8" type="primary">prmC</name>
    <name evidence="8" type="ORF">C1949_13415</name>
</gene>
<evidence type="ECO:0000313" key="8">
    <source>
        <dbReference type="EMBL" id="POB02436.1"/>
    </source>
</evidence>
<dbReference type="InterPro" id="IPR050320">
    <property type="entry name" value="N5-glutamine_MTase"/>
</dbReference>
<dbReference type="HAMAP" id="MF_02126">
    <property type="entry name" value="RF_methyltr_PrmC"/>
    <property type="match status" value="1"/>
</dbReference>